<proteinExistence type="predicted"/>
<dbReference type="EMBL" id="MN739271">
    <property type="protein sequence ID" value="QHS96293.1"/>
    <property type="molecule type" value="Genomic_DNA"/>
</dbReference>
<reference evidence="1" key="1">
    <citation type="journal article" date="2020" name="Nature">
        <title>Giant virus diversity and host interactions through global metagenomics.</title>
        <authorList>
            <person name="Schulz F."/>
            <person name="Roux S."/>
            <person name="Paez-Espino D."/>
            <person name="Jungbluth S."/>
            <person name="Walsh D.A."/>
            <person name="Denef V.J."/>
            <person name="McMahon K.D."/>
            <person name="Konstantinidis K.T."/>
            <person name="Eloe-Fadrosh E.A."/>
            <person name="Kyrpides N.C."/>
            <person name="Woyke T."/>
        </authorList>
    </citation>
    <scope>NUCLEOTIDE SEQUENCE</scope>
    <source>
        <strain evidence="1">GVMAG-M-3300020166-18</strain>
    </source>
</reference>
<accession>A0A6C0BYE3</accession>
<evidence type="ECO:0000313" key="1">
    <source>
        <dbReference type="EMBL" id="QHS96293.1"/>
    </source>
</evidence>
<name>A0A6C0BYE3_9ZZZZ</name>
<protein>
    <submittedName>
        <fullName evidence="1">Uncharacterized protein</fullName>
    </submittedName>
</protein>
<dbReference type="AlphaFoldDB" id="A0A6C0BYE3"/>
<organism evidence="1">
    <name type="scientific">viral metagenome</name>
    <dbReference type="NCBI Taxonomy" id="1070528"/>
    <lineage>
        <taxon>unclassified sequences</taxon>
        <taxon>metagenomes</taxon>
        <taxon>organismal metagenomes</taxon>
    </lineage>
</organism>
<sequence>MANTEPSMRELISENKIQFHAHASDSNGKETTVLRCVIKFPHARGTQGWQSVMSQAKDFVTFVQSQEVDLTMKGSERIIDEILGKPPRQVPLTQTFTVTYPADSRPDIPTSGRIELAEGSTANWKINI</sequence>